<name>A0A927B8C0_9BACT</name>
<dbReference type="InterPro" id="IPR009057">
    <property type="entry name" value="Homeodomain-like_sf"/>
</dbReference>
<evidence type="ECO:0000256" key="2">
    <source>
        <dbReference type="ARBA" id="ARBA00023125"/>
    </source>
</evidence>
<dbReference type="InterPro" id="IPR020449">
    <property type="entry name" value="Tscrpt_reg_AraC-type_HTH"/>
</dbReference>
<evidence type="ECO:0000313" key="6">
    <source>
        <dbReference type="EMBL" id="MBD2757335.1"/>
    </source>
</evidence>
<dbReference type="SMART" id="SM00342">
    <property type="entry name" value="HTH_ARAC"/>
    <property type="match status" value="1"/>
</dbReference>
<evidence type="ECO:0000256" key="1">
    <source>
        <dbReference type="ARBA" id="ARBA00023015"/>
    </source>
</evidence>
<feature type="transmembrane region" description="Helical" evidence="4">
    <location>
        <begin position="208"/>
        <end position="227"/>
    </location>
</feature>
<dbReference type="Proteomes" id="UP000653797">
    <property type="component" value="Unassembled WGS sequence"/>
</dbReference>
<organism evidence="6 7">
    <name type="scientific">Spirosoma validum</name>
    <dbReference type="NCBI Taxonomy" id="2771355"/>
    <lineage>
        <taxon>Bacteria</taxon>
        <taxon>Pseudomonadati</taxon>
        <taxon>Bacteroidota</taxon>
        <taxon>Cytophagia</taxon>
        <taxon>Cytophagales</taxon>
        <taxon>Cytophagaceae</taxon>
        <taxon>Spirosoma</taxon>
    </lineage>
</organism>
<keyword evidence="7" id="KW-1185">Reference proteome</keyword>
<feature type="transmembrane region" description="Helical" evidence="4">
    <location>
        <begin position="83"/>
        <end position="100"/>
    </location>
</feature>
<keyword evidence="1" id="KW-0805">Transcription regulation</keyword>
<dbReference type="SUPFAM" id="SSF46689">
    <property type="entry name" value="Homeodomain-like"/>
    <property type="match status" value="1"/>
</dbReference>
<proteinExistence type="predicted"/>
<dbReference type="GO" id="GO:0003700">
    <property type="term" value="F:DNA-binding transcription factor activity"/>
    <property type="evidence" value="ECO:0007669"/>
    <property type="project" value="InterPro"/>
</dbReference>
<feature type="domain" description="HTH araC/xylS-type" evidence="5">
    <location>
        <begin position="296"/>
        <end position="397"/>
    </location>
</feature>
<dbReference type="InterPro" id="IPR018062">
    <property type="entry name" value="HTH_AraC-typ_CS"/>
</dbReference>
<dbReference type="PRINTS" id="PR00032">
    <property type="entry name" value="HTHARAC"/>
</dbReference>
<dbReference type="AlphaFoldDB" id="A0A927B8C0"/>
<dbReference type="Pfam" id="PF12833">
    <property type="entry name" value="HTH_18"/>
    <property type="match status" value="1"/>
</dbReference>
<evidence type="ECO:0000313" key="7">
    <source>
        <dbReference type="Proteomes" id="UP000653797"/>
    </source>
</evidence>
<dbReference type="Gene3D" id="1.10.10.60">
    <property type="entry name" value="Homeodomain-like"/>
    <property type="match status" value="2"/>
</dbReference>
<dbReference type="EMBL" id="JACXAA010000020">
    <property type="protein sequence ID" value="MBD2757335.1"/>
    <property type="molecule type" value="Genomic_DNA"/>
</dbReference>
<dbReference type="PROSITE" id="PS01124">
    <property type="entry name" value="HTH_ARAC_FAMILY_2"/>
    <property type="match status" value="1"/>
</dbReference>
<sequence length="403" mass="46040">MQTLPIHLNVSALAILLGIAQGLFLGVFFLTPSGQTGDRGGNVANRCLGLFMLALAAIITEIFLCYTNYMFRVLWLIDFSEPFNFLVGPLYFFFVFARIHHRLPRGWGWHLIPFGVWAANSVTWFYQPIEFKYNSYIHAYHPELAYVRSMDYIPTDFTHLRDYVTEITLLSCLIYGVWACLVVWKAYRQSGDRFSGKSSIQLGQLRNLTLLNVSFPIVISLIKPQYYEDLGDYILACYVTGIIYITSYLVMRGSTFFKDEQPLAEPTDERSPEPKKKYEKSALSEELEDAVLAKLAQLLQTEKPYLESDLSLPKLASRLNTSPHHLSQLLNDRLGQSFFDWLATYRIAEAKLLLNDPTTAHLKIEEISERVGYNSTSAFHTTFKRLTDQTPAQYRAKSLGQGA</sequence>
<accession>A0A927B8C0</accession>
<gene>
    <name evidence="6" type="ORF">IC230_30965</name>
</gene>
<keyword evidence="3" id="KW-0804">Transcription</keyword>
<feature type="transmembrane region" description="Helical" evidence="4">
    <location>
        <begin position="50"/>
        <end position="71"/>
    </location>
</feature>
<dbReference type="InterPro" id="IPR018060">
    <property type="entry name" value="HTH_AraC"/>
</dbReference>
<evidence type="ECO:0000256" key="3">
    <source>
        <dbReference type="ARBA" id="ARBA00023163"/>
    </source>
</evidence>
<dbReference type="GO" id="GO:0043565">
    <property type="term" value="F:sequence-specific DNA binding"/>
    <property type="evidence" value="ECO:0007669"/>
    <property type="project" value="InterPro"/>
</dbReference>
<feature type="transmembrane region" description="Helical" evidence="4">
    <location>
        <begin position="167"/>
        <end position="187"/>
    </location>
</feature>
<dbReference type="PROSITE" id="PS00041">
    <property type="entry name" value="HTH_ARAC_FAMILY_1"/>
    <property type="match status" value="1"/>
</dbReference>
<reference evidence="6" key="1">
    <citation type="submission" date="2020-09" db="EMBL/GenBank/DDBJ databases">
        <authorList>
            <person name="Kim M.K."/>
        </authorList>
    </citation>
    <scope>NUCLEOTIDE SEQUENCE</scope>
    <source>
        <strain evidence="6">BT704</strain>
    </source>
</reference>
<keyword evidence="4" id="KW-1133">Transmembrane helix</keyword>
<dbReference type="PANTHER" id="PTHR43280:SF29">
    <property type="entry name" value="ARAC-FAMILY TRANSCRIPTIONAL REGULATOR"/>
    <property type="match status" value="1"/>
</dbReference>
<feature type="transmembrane region" description="Helical" evidence="4">
    <location>
        <begin position="233"/>
        <end position="251"/>
    </location>
</feature>
<keyword evidence="2" id="KW-0238">DNA-binding</keyword>
<protein>
    <submittedName>
        <fullName evidence="6">Helix-turn-helix transcriptional regulator</fullName>
    </submittedName>
</protein>
<dbReference type="PANTHER" id="PTHR43280">
    <property type="entry name" value="ARAC-FAMILY TRANSCRIPTIONAL REGULATOR"/>
    <property type="match status" value="1"/>
</dbReference>
<feature type="transmembrane region" description="Helical" evidence="4">
    <location>
        <begin position="107"/>
        <end position="126"/>
    </location>
</feature>
<comment type="caution">
    <text evidence="6">The sequence shown here is derived from an EMBL/GenBank/DDBJ whole genome shotgun (WGS) entry which is preliminary data.</text>
</comment>
<keyword evidence="4" id="KW-0472">Membrane</keyword>
<keyword evidence="4" id="KW-0812">Transmembrane</keyword>
<feature type="transmembrane region" description="Helical" evidence="4">
    <location>
        <begin position="6"/>
        <end position="30"/>
    </location>
</feature>
<dbReference type="RefSeq" id="WP_191042952.1">
    <property type="nucleotide sequence ID" value="NZ_JACXAA010000020.1"/>
</dbReference>
<evidence type="ECO:0000256" key="4">
    <source>
        <dbReference type="SAM" id="Phobius"/>
    </source>
</evidence>
<evidence type="ECO:0000259" key="5">
    <source>
        <dbReference type="PROSITE" id="PS01124"/>
    </source>
</evidence>